<evidence type="ECO:0008006" key="3">
    <source>
        <dbReference type="Google" id="ProtNLM"/>
    </source>
</evidence>
<protein>
    <recommendedName>
        <fullName evidence="3">Lipoprotein</fullName>
    </recommendedName>
</protein>
<accession>A0ABV8QUB4</accession>
<sequence length="305" mass="34505">MKSVLQFTVIIALLSIIACKQQTPKQAPSSPTVNIPLAKKTILGTWRLADVRRLSAIKSSSDDALLEKAELNQLVQMGMLLSFFPDETYTLITGSNGYTAGNFKSDKQAKTLILNNRQTIDSLKYQYDQNAERSFLLIQDKKNNLFLKFVNEAPLGNDFKEEPYWSTNNEWRMKPLKPESPAALQLRLGNYFKHIAYILKTANDKKLQRVSFEFSEGILKIYDGGIGICAVDNIPASWQNCFYNKNQALTAYEMYNTYLKKSKRYKGSSTGNWIEDDYNVLTSIYGALKGGEFPLQVDLPAVSNN</sequence>
<proteinExistence type="predicted"/>
<reference evidence="2" key="1">
    <citation type="journal article" date="2019" name="Int. J. Syst. Evol. Microbiol.">
        <title>The Global Catalogue of Microorganisms (GCM) 10K type strain sequencing project: providing services to taxonomists for standard genome sequencing and annotation.</title>
        <authorList>
            <consortium name="The Broad Institute Genomics Platform"/>
            <consortium name="The Broad Institute Genome Sequencing Center for Infectious Disease"/>
            <person name="Wu L."/>
            <person name="Ma J."/>
        </authorList>
    </citation>
    <scope>NUCLEOTIDE SEQUENCE [LARGE SCALE GENOMIC DNA]</scope>
    <source>
        <strain evidence="2">CECT 8289</strain>
    </source>
</reference>
<keyword evidence="2" id="KW-1185">Reference proteome</keyword>
<comment type="caution">
    <text evidence="1">The sequence shown here is derived from an EMBL/GenBank/DDBJ whole genome shotgun (WGS) entry which is preliminary data.</text>
</comment>
<evidence type="ECO:0000313" key="2">
    <source>
        <dbReference type="Proteomes" id="UP001595907"/>
    </source>
</evidence>
<name>A0ABV8QUB4_9BACT</name>
<organism evidence="1 2">
    <name type="scientific">Ferruginibacter yonginensis</name>
    <dbReference type="NCBI Taxonomy" id="1310416"/>
    <lineage>
        <taxon>Bacteria</taxon>
        <taxon>Pseudomonadati</taxon>
        <taxon>Bacteroidota</taxon>
        <taxon>Chitinophagia</taxon>
        <taxon>Chitinophagales</taxon>
        <taxon>Chitinophagaceae</taxon>
        <taxon>Ferruginibacter</taxon>
    </lineage>
</organism>
<dbReference type="EMBL" id="JBHSCZ010000002">
    <property type="protein sequence ID" value="MFC4263282.1"/>
    <property type="molecule type" value="Genomic_DNA"/>
</dbReference>
<dbReference type="Proteomes" id="UP001595907">
    <property type="component" value="Unassembled WGS sequence"/>
</dbReference>
<gene>
    <name evidence="1" type="ORF">ACFOWM_10360</name>
</gene>
<dbReference type="RefSeq" id="WP_379709639.1">
    <property type="nucleotide sequence ID" value="NZ_JBHSCZ010000002.1"/>
</dbReference>
<dbReference type="PROSITE" id="PS51257">
    <property type="entry name" value="PROKAR_LIPOPROTEIN"/>
    <property type="match status" value="1"/>
</dbReference>
<evidence type="ECO:0000313" key="1">
    <source>
        <dbReference type="EMBL" id="MFC4263282.1"/>
    </source>
</evidence>